<protein>
    <recommendedName>
        <fullName evidence="7">Thyroxine-binding globulin</fullName>
    </recommendedName>
    <alternativeName>
        <fullName evidence="9">Serpin A7</fullName>
    </alternativeName>
    <alternativeName>
        <fullName evidence="8">T4-binding globulin</fullName>
    </alternativeName>
</protein>
<reference evidence="12" key="3">
    <citation type="submission" date="2025-09" db="UniProtKB">
        <authorList>
            <consortium name="Ensembl"/>
        </authorList>
    </citation>
    <scope>IDENTIFICATION</scope>
</reference>
<gene>
    <name evidence="12" type="primary">LOC115397917</name>
</gene>
<evidence type="ECO:0000256" key="4">
    <source>
        <dbReference type="ARBA" id="ARBA00022729"/>
    </source>
</evidence>
<dbReference type="Pfam" id="PF00079">
    <property type="entry name" value="Serpin"/>
    <property type="match status" value="1"/>
</dbReference>
<proteinExistence type="inferred from homology"/>
<dbReference type="InParanoid" id="A0A672JQ23"/>
<dbReference type="PANTHER" id="PTHR11461:SF375">
    <property type="entry name" value="THYROXINE-BINDING GLOBULIN"/>
    <property type="match status" value="1"/>
</dbReference>
<dbReference type="Gene3D" id="2.30.39.10">
    <property type="entry name" value="Alpha-1-antitrypsin, domain 1"/>
    <property type="match status" value="1"/>
</dbReference>
<keyword evidence="4" id="KW-0732">Signal</keyword>
<sequence>SDILFFNQTLCNIVSQFIMLQAALGIWVLSALVCEGTADHHEGHHSGAQDTAPDNSASLVNSANKEFAFQLYRKLSAHADTQGKNIFFSPRSVSVALAALSAGARGETQRQLHSGLGFNNSQLTQADVDQAFHTLLERSNQLSPEDTSEGTAVFVDQRFKPYAEFLEVLKQSYFADGFAVDFTQTTDSANAINKYVSDKTHGKIEKLVESVDPSTVMYLLSYIYFKGTWATPFVPELTKKDTFNLDETAKVPVQMMNMENNFDVYYDVTLNTSVLHLPFNSSYSMLLMLPDDMATLEKTICPGHVTKWLKWMKTRRYDVSVPKFSIKSSYTLNDILIEMGMADMFSDRADLTGISEGQKLVVSEVVHKATLDVDETGATATAATGIGITLLSFQHIPVLKFNRPFMVVITDRNAGDYLFIGRIMNPNAEE</sequence>
<evidence type="ECO:0000256" key="5">
    <source>
        <dbReference type="ARBA" id="ARBA00023180"/>
    </source>
</evidence>
<organism evidence="12 13">
    <name type="scientific">Salarias fasciatus</name>
    <name type="common">Jewelled blenny</name>
    <name type="synonym">Blennius fasciatus</name>
    <dbReference type="NCBI Taxonomy" id="181472"/>
    <lineage>
        <taxon>Eukaryota</taxon>
        <taxon>Metazoa</taxon>
        <taxon>Chordata</taxon>
        <taxon>Craniata</taxon>
        <taxon>Vertebrata</taxon>
        <taxon>Euteleostomi</taxon>
        <taxon>Actinopterygii</taxon>
        <taxon>Neopterygii</taxon>
        <taxon>Teleostei</taxon>
        <taxon>Neoteleostei</taxon>
        <taxon>Acanthomorphata</taxon>
        <taxon>Ovalentaria</taxon>
        <taxon>Blenniimorphae</taxon>
        <taxon>Blenniiformes</taxon>
        <taxon>Blennioidei</taxon>
        <taxon>Blenniidae</taxon>
        <taxon>Salariinae</taxon>
        <taxon>Salarias</taxon>
    </lineage>
</organism>
<evidence type="ECO:0000256" key="7">
    <source>
        <dbReference type="ARBA" id="ARBA00039512"/>
    </source>
</evidence>
<dbReference type="OMA" id="TLMSFQH"/>
<evidence type="ECO:0000256" key="2">
    <source>
        <dbReference type="ARBA" id="ARBA00009500"/>
    </source>
</evidence>
<dbReference type="Gene3D" id="3.30.497.10">
    <property type="entry name" value="Antithrombin, subunit I, domain 2"/>
    <property type="match status" value="1"/>
</dbReference>
<dbReference type="AlphaFoldDB" id="A0A672JQ23"/>
<dbReference type="InterPro" id="IPR023796">
    <property type="entry name" value="Serpin_dom"/>
</dbReference>
<evidence type="ECO:0000256" key="1">
    <source>
        <dbReference type="ARBA" id="ARBA00004613"/>
    </source>
</evidence>
<keyword evidence="5" id="KW-0325">Glycoprotein</keyword>
<dbReference type="Proteomes" id="UP000472267">
    <property type="component" value="Chromosome 12"/>
</dbReference>
<accession>A0A672JQ23</accession>
<evidence type="ECO:0000256" key="6">
    <source>
        <dbReference type="ARBA" id="ARBA00037352"/>
    </source>
</evidence>
<feature type="domain" description="Serpin" evidence="11">
    <location>
        <begin position="69"/>
        <end position="426"/>
    </location>
</feature>
<dbReference type="PRINTS" id="PR00780">
    <property type="entry name" value="LEUSERPINII"/>
</dbReference>
<dbReference type="FunFam" id="3.30.497.10:FF:000001">
    <property type="entry name" value="Serine protease inhibitor"/>
    <property type="match status" value="1"/>
</dbReference>
<dbReference type="InterPro" id="IPR042185">
    <property type="entry name" value="Serpin_sf_2"/>
</dbReference>
<dbReference type="SMART" id="SM00093">
    <property type="entry name" value="SERPIN"/>
    <property type="match status" value="1"/>
</dbReference>
<evidence type="ECO:0000256" key="10">
    <source>
        <dbReference type="RuleBase" id="RU000411"/>
    </source>
</evidence>
<dbReference type="InterPro" id="IPR036186">
    <property type="entry name" value="Serpin_sf"/>
</dbReference>
<evidence type="ECO:0000313" key="12">
    <source>
        <dbReference type="Ensembl" id="ENSSFAP00005054990.1"/>
    </source>
</evidence>
<dbReference type="PANTHER" id="PTHR11461">
    <property type="entry name" value="SERINE PROTEASE INHIBITOR, SERPIN"/>
    <property type="match status" value="1"/>
</dbReference>
<reference evidence="12" key="1">
    <citation type="submission" date="2019-06" db="EMBL/GenBank/DDBJ databases">
        <authorList>
            <consortium name="Wellcome Sanger Institute Data Sharing"/>
        </authorList>
    </citation>
    <scope>NUCLEOTIDE SEQUENCE [LARGE SCALE GENOMIC DNA]</scope>
</reference>
<comment type="function">
    <text evidence="6">Major thyroid hormone transport protein in serum.</text>
</comment>
<name>A0A672JQ23_SALFA</name>
<dbReference type="GO" id="GO:0004867">
    <property type="term" value="F:serine-type endopeptidase inhibitor activity"/>
    <property type="evidence" value="ECO:0007669"/>
    <property type="project" value="InterPro"/>
</dbReference>
<evidence type="ECO:0000256" key="8">
    <source>
        <dbReference type="ARBA" id="ARBA00042967"/>
    </source>
</evidence>
<dbReference type="GO" id="GO:0005615">
    <property type="term" value="C:extracellular space"/>
    <property type="evidence" value="ECO:0007669"/>
    <property type="project" value="InterPro"/>
</dbReference>
<comment type="similarity">
    <text evidence="2 10">Belongs to the serpin family.</text>
</comment>
<dbReference type="FunCoup" id="A0A672JQ23">
    <property type="interactions" value="2"/>
</dbReference>
<keyword evidence="13" id="KW-1185">Reference proteome</keyword>
<dbReference type="InterPro" id="IPR042178">
    <property type="entry name" value="Serpin_sf_1"/>
</dbReference>
<reference evidence="12" key="2">
    <citation type="submission" date="2025-08" db="UniProtKB">
        <authorList>
            <consortium name="Ensembl"/>
        </authorList>
    </citation>
    <scope>IDENTIFICATION</scope>
</reference>
<dbReference type="InterPro" id="IPR023795">
    <property type="entry name" value="Serpin_CS"/>
</dbReference>
<dbReference type="Ensembl" id="ENSSFAT00005056679.1">
    <property type="protein sequence ID" value="ENSSFAP00005054990.1"/>
    <property type="gene ID" value="ENSSFAG00005026130.1"/>
</dbReference>
<dbReference type="PROSITE" id="PS00284">
    <property type="entry name" value="SERPIN"/>
    <property type="match status" value="1"/>
</dbReference>
<evidence type="ECO:0000313" key="13">
    <source>
        <dbReference type="Proteomes" id="UP000472267"/>
    </source>
</evidence>
<dbReference type="InterPro" id="IPR000215">
    <property type="entry name" value="Serpin_fam"/>
</dbReference>
<evidence type="ECO:0000259" key="11">
    <source>
        <dbReference type="SMART" id="SM00093"/>
    </source>
</evidence>
<evidence type="ECO:0000256" key="3">
    <source>
        <dbReference type="ARBA" id="ARBA00022525"/>
    </source>
</evidence>
<keyword evidence="3" id="KW-0964">Secreted</keyword>
<evidence type="ECO:0000256" key="9">
    <source>
        <dbReference type="ARBA" id="ARBA00043177"/>
    </source>
</evidence>
<comment type="subcellular location">
    <subcellularLocation>
        <location evidence="1">Secreted</location>
    </subcellularLocation>
</comment>
<dbReference type="SUPFAM" id="SSF56574">
    <property type="entry name" value="Serpins"/>
    <property type="match status" value="1"/>
</dbReference>